<evidence type="ECO:0000256" key="1">
    <source>
        <dbReference type="SAM" id="MobiDB-lite"/>
    </source>
</evidence>
<feature type="compositionally biased region" description="Basic and acidic residues" evidence="1">
    <location>
        <begin position="1317"/>
        <end position="1331"/>
    </location>
</feature>
<feature type="compositionally biased region" description="Basic and acidic residues" evidence="1">
    <location>
        <begin position="1070"/>
        <end position="1083"/>
    </location>
</feature>
<feature type="region of interest" description="Disordered" evidence="1">
    <location>
        <begin position="1267"/>
        <end position="1460"/>
    </location>
</feature>
<reference evidence="2 3" key="1">
    <citation type="submission" date="2019-10" db="EMBL/GenBank/DDBJ databases">
        <authorList>
            <person name="Palmer J.M."/>
        </authorList>
    </citation>
    <scope>NUCLEOTIDE SEQUENCE [LARGE SCALE GENOMIC DNA]</scope>
    <source>
        <strain evidence="2 3">TWF718</strain>
    </source>
</reference>
<feature type="compositionally biased region" description="Acidic residues" evidence="1">
    <location>
        <begin position="950"/>
        <end position="959"/>
    </location>
</feature>
<name>A0AAN8RAJ2_9PEZI</name>
<feature type="region of interest" description="Disordered" evidence="1">
    <location>
        <begin position="809"/>
        <end position="855"/>
    </location>
</feature>
<feature type="compositionally biased region" description="Basic and acidic residues" evidence="1">
    <location>
        <begin position="558"/>
        <end position="575"/>
    </location>
</feature>
<feature type="compositionally biased region" description="Polar residues" evidence="1">
    <location>
        <begin position="1402"/>
        <end position="1420"/>
    </location>
</feature>
<sequence length="1460" mass="162062">MDLVLAALERPGARSSRAGSVRSGASSKASWKTARSRLSRKGPAASSRPGSASGSESSSSGGSESRGRRMSQTYLRKTTEVFEAFKMLPPSLQKIEMERKMGLWEKTSRGSSGVASKAKSGAKRLPDLDDEPPRSPDAFASEEPTAVLAFFESAYLPVGSFSIPRIDIRNPIIIDPLAPKIPPQPAKFLMVRELAELYHRSNTEDMARDTWARGGIVGEGMRRRFEREEAERGNPGMRRGFGSSDPIPFAPAPEVTPLELTANPQPQFKFLDLVQAAAPMRLLPSAATRPYDWAPTSAGDLSPCKTLPAIFWGVSNKEAVSVVFYLFPTPRNISYPVSVGVVEDKEIPNIAVNTVKYASQSLLKVYWSGYIDFSRPMIIPNSSIYRSPSLASADEKGFWELWKCLFKQPTFGGHQYGMTKETSAFENPLRLRRAFESSTSSSRKYTAQMALEKPPLHLKGTFTDSTNDSDSDDETVKGYDSEDEVDSDDNSMTTAMSGEPKDNASCSGSTEIYTDSVLSSGSELKEKPAVTNWLDSIFERPPTITLNLDSDSDSEITSPEHKPLAKEETREGKEPLKIVQVKEEGRAITKRHTFEDPEEYKGLDVDSDAIEGQKVEELSTFDKRILKLLNVTVGYGGQAYQIPSSHAAYLYNYPGVKDTKSFLDCYRKQCIREAQEEEIKEKGFTDLSSGPYMWDDEVHDLRMDKEFWINDVLKGFRKAYGMAPYEDREVRRNYSMVIQAKKHGRAKFPVPWIPAPVLEIIEKEKPAARINADGVSVSRSISDSSSSEDEALFGISKRGYSMNGLERLLTINRKETSPRREEGHVKAESKHLDPQDDPTESGKLEDPQKGDDTSEVLITVGLDSTLIDTLENKPTTEQTSANLKSHSFAEYTTGKDNPDVAVNEDKQNSVALTECEVNDGSKDNRVSGPTLAGIEHFKKSSLFIECSADDSDYDSDDDLEIPKPKSSWFTECNAHDDSDEDEDTPALSTQEDNNPPKPAFFIECNANDDSDGDIEAPKPKSPWFTECNANYDSDTEEDTPEPSIQQEHKSPKSPFFIECNANDDSDTEEDIPRLSTQEEDKIPKSSFFIECNANDDSDDDPEVSTLSLPTECTTTNDHRDDESTKSPVAQEENVVPEPSISTECGTTKDTENTQGPTTLECDDTIASLQLLVTESDGNDSDKNRGIGNLVTYGEDKIPDSALLSSLNEGKDKADEDTQRLDEGGDDDDVVDVHTNIPKSSFFIECNAYDDSDDEDAQALATRKAFARRNLYNNETRTPLPEEPSAPPRNDQPPSSSPDAGHEVNRSPSESGSSRAITRAELRAMRRTRMDKVGVVTGDARSNAPGRRFGSFLQQLGDTSNLQLRSQEQKAVKKPGKIRIPDAFLRDRHTPARNPDPPVPTREQLSTISETDTEATSTPRQARQHSRVQRTEGETNWSAQMREEGLKRRFESRRRRPDEPF</sequence>
<comment type="caution">
    <text evidence="2">The sequence shown here is derived from an EMBL/GenBank/DDBJ whole genome shotgun (WGS) entry which is preliminary data.</text>
</comment>
<feature type="region of interest" description="Disordered" evidence="1">
    <location>
        <begin position="869"/>
        <end position="900"/>
    </location>
</feature>
<feature type="compositionally biased region" description="Basic and acidic residues" evidence="1">
    <location>
        <begin position="1208"/>
        <end position="1222"/>
    </location>
</feature>
<feature type="region of interest" description="Disordered" evidence="1">
    <location>
        <begin position="456"/>
        <end position="509"/>
    </location>
</feature>
<feature type="compositionally biased region" description="Basic and acidic residues" evidence="1">
    <location>
        <begin position="812"/>
        <end position="852"/>
    </location>
</feature>
<protein>
    <submittedName>
        <fullName evidence="2">Uncharacterized protein</fullName>
    </submittedName>
</protein>
<feature type="region of interest" description="Disordered" evidence="1">
    <location>
        <begin position="1"/>
        <end position="71"/>
    </location>
</feature>
<feature type="compositionally biased region" description="Polar residues" evidence="1">
    <location>
        <begin position="1351"/>
        <end position="1365"/>
    </location>
</feature>
<organism evidence="2 3">
    <name type="scientific">Orbilia javanica</name>
    <dbReference type="NCBI Taxonomy" id="47235"/>
    <lineage>
        <taxon>Eukaryota</taxon>
        <taxon>Fungi</taxon>
        <taxon>Dikarya</taxon>
        <taxon>Ascomycota</taxon>
        <taxon>Pezizomycotina</taxon>
        <taxon>Orbiliomycetes</taxon>
        <taxon>Orbiliales</taxon>
        <taxon>Orbiliaceae</taxon>
        <taxon>Orbilia</taxon>
    </lineage>
</organism>
<feature type="compositionally biased region" description="Polar residues" evidence="1">
    <location>
        <begin position="872"/>
        <end position="885"/>
    </location>
</feature>
<evidence type="ECO:0000313" key="3">
    <source>
        <dbReference type="Proteomes" id="UP001313282"/>
    </source>
</evidence>
<feature type="compositionally biased region" description="Acidic residues" evidence="1">
    <location>
        <begin position="1093"/>
        <end position="1102"/>
    </location>
</feature>
<feature type="region of interest" description="Disordered" evidence="1">
    <location>
        <begin position="104"/>
        <end position="139"/>
    </location>
</feature>
<feature type="compositionally biased region" description="Low complexity" evidence="1">
    <location>
        <begin position="109"/>
        <end position="119"/>
    </location>
</feature>
<proteinExistence type="predicted"/>
<feature type="compositionally biased region" description="Polar residues" evidence="1">
    <location>
        <begin position="1305"/>
        <end position="1315"/>
    </location>
</feature>
<feature type="region of interest" description="Disordered" evidence="1">
    <location>
        <begin position="950"/>
        <end position="1160"/>
    </location>
</feature>
<evidence type="ECO:0000313" key="2">
    <source>
        <dbReference type="EMBL" id="KAK6330826.1"/>
    </source>
</evidence>
<gene>
    <name evidence="2" type="ORF">TWF718_003024</name>
</gene>
<keyword evidence="3" id="KW-1185">Reference proteome</keyword>
<feature type="compositionally biased region" description="Pro residues" evidence="1">
    <location>
        <begin position="1280"/>
        <end position="1290"/>
    </location>
</feature>
<accession>A0AAN8RAJ2</accession>
<dbReference type="EMBL" id="JAVHNR010000011">
    <property type="protein sequence ID" value="KAK6330826.1"/>
    <property type="molecule type" value="Genomic_DNA"/>
</dbReference>
<feature type="compositionally biased region" description="Low complexity" evidence="1">
    <location>
        <begin position="13"/>
        <end position="30"/>
    </location>
</feature>
<feature type="compositionally biased region" description="Low complexity" evidence="1">
    <location>
        <begin position="42"/>
        <end position="63"/>
    </location>
</feature>
<dbReference type="Proteomes" id="UP001313282">
    <property type="component" value="Unassembled WGS sequence"/>
</dbReference>
<feature type="region of interest" description="Disordered" evidence="1">
    <location>
        <begin position="1173"/>
        <end position="1232"/>
    </location>
</feature>
<feature type="compositionally biased region" description="Polar residues" evidence="1">
    <location>
        <begin position="1104"/>
        <end position="1115"/>
    </location>
</feature>
<feature type="compositionally biased region" description="Basic and acidic residues" evidence="1">
    <location>
        <begin position="124"/>
        <end position="134"/>
    </location>
</feature>
<feature type="region of interest" description="Disordered" evidence="1">
    <location>
        <begin position="543"/>
        <end position="575"/>
    </location>
</feature>